<gene>
    <name evidence="4" type="ORF">JJ685_14545</name>
</gene>
<evidence type="ECO:0000313" key="5">
    <source>
        <dbReference type="Proteomes" id="UP000599109"/>
    </source>
</evidence>
<comment type="caution">
    <text evidence="4">The sequence shown here is derived from an EMBL/GenBank/DDBJ whole genome shotgun (WGS) entry which is preliminary data.</text>
</comment>
<feature type="compositionally biased region" description="Basic and acidic residues" evidence="1">
    <location>
        <begin position="468"/>
        <end position="490"/>
    </location>
</feature>
<accession>A0A937CTB5</accession>
<dbReference type="EMBL" id="JAEQNE010000003">
    <property type="protein sequence ID" value="MBL0392355.1"/>
    <property type="molecule type" value="Genomic_DNA"/>
</dbReference>
<reference evidence="4 5" key="1">
    <citation type="journal article" date="2017" name="Int. J. Syst. Evol. Microbiol.">
        <title>Ramlibacter monticola sp. nov., isolated from forest soil.</title>
        <authorList>
            <person name="Chaudhary D.K."/>
            <person name="Kim J."/>
        </authorList>
    </citation>
    <scope>NUCLEOTIDE SEQUENCE [LARGE SCALE GENOMIC DNA]</scope>
    <source>
        <strain evidence="4 5">KACC 19175</strain>
    </source>
</reference>
<feature type="region of interest" description="Disordered" evidence="1">
    <location>
        <begin position="1"/>
        <end position="62"/>
    </location>
</feature>
<evidence type="ECO:0000256" key="1">
    <source>
        <dbReference type="SAM" id="MobiDB-lite"/>
    </source>
</evidence>
<name>A0A937CTB5_9BURK</name>
<dbReference type="AlphaFoldDB" id="A0A937CTB5"/>
<feature type="transmembrane region" description="Helical" evidence="2">
    <location>
        <begin position="281"/>
        <end position="304"/>
    </location>
</feature>
<keyword evidence="2" id="KW-1133">Transmembrane helix</keyword>
<proteinExistence type="predicted"/>
<evidence type="ECO:0000259" key="3">
    <source>
        <dbReference type="Pfam" id="PF13699"/>
    </source>
</evidence>
<feature type="transmembrane region" description="Helical" evidence="2">
    <location>
        <begin position="310"/>
        <end position="329"/>
    </location>
</feature>
<feature type="domain" description="eCIS core" evidence="3">
    <location>
        <begin position="77"/>
        <end position="150"/>
    </location>
</feature>
<keyword evidence="5" id="KW-1185">Reference proteome</keyword>
<keyword evidence="2" id="KW-0472">Membrane</keyword>
<keyword evidence="2" id="KW-0812">Transmembrane</keyword>
<evidence type="ECO:0000313" key="4">
    <source>
        <dbReference type="EMBL" id="MBL0392355.1"/>
    </source>
</evidence>
<dbReference type="Pfam" id="PF13699">
    <property type="entry name" value="eCIS_core"/>
    <property type="match status" value="1"/>
</dbReference>
<protein>
    <submittedName>
        <fullName evidence="4">DUF4157 domain-containing protein</fullName>
    </submittedName>
</protein>
<feature type="region of interest" description="Disordered" evidence="1">
    <location>
        <begin position="444"/>
        <end position="507"/>
    </location>
</feature>
<feature type="compositionally biased region" description="Basic and acidic residues" evidence="1">
    <location>
        <begin position="1"/>
        <end position="11"/>
    </location>
</feature>
<dbReference type="Proteomes" id="UP000599109">
    <property type="component" value="Unassembled WGS sequence"/>
</dbReference>
<evidence type="ECO:0000256" key="2">
    <source>
        <dbReference type="SAM" id="Phobius"/>
    </source>
</evidence>
<dbReference type="InterPro" id="IPR025295">
    <property type="entry name" value="eCIS_core_dom"/>
</dbReference>
<feature type="compositionally biased region" description="Gly residues" evidence="1">
    <location>
        <begin position="448"/>
        <end position="465"/>
    </location>
</feature>
<sequence length="664" mass="69918">MNQREAREPRSGARRSGAPSTGPAADPLRAPPPVRLGNRAFGEWLQGRLEGGPPPRPSPVAAAARDGLPAALGSGRPLDVRTRASFEPLLGQDLGAVRVHDDAAAAALAGSLGARAATLGRHLVFAGGQFAPDAPAGRHLLAHELAHAVQLAHLAPSLAAPLTRRGSALECDAEASAERTARGLPAAPRLRAQAPVIARVPDGLKNQSERDAEAYNHKRVAEALSSLSWAEIKKRMYAAMIGGLRSAQKAAFDALRASVAAMDDGPGKSALEELVTVFDEFVGVLITLVLAVAGIVVGFGEGVVDMVKGLLQLVVGILKWIGLVLYGFIDDMEAFKQYNEEIVAAARNLVPGLKKIVKDWIERFEKSSIDEGTLMIGELTGQILALIASCGFAASKAGQVPKLALAADIPIMTARGELVLSKVAVVVDVSSPVAASGLVGTQAMRVTGGPGDGPPSGGGSSGGSGDNPDFKDLSDKEIDKALEPLQDKGPKSGGKGGGRKAPPGVPALPVEEVVAEGVKRLKAQGVSGLGPREYGTKLHAAVRDIVLERTGQPANGWTVAAEEQLGKVVKLRPEFADLTVEKYMEVWGMTKRYPALPEKFRGTVIKNLKPDVFVRAPNGRALVWDLTSKLDSVHLAKTMFYAELIGRELGGFFRIAESYWRKIF</sequence>
<organism evidence="4 5">
    <name type="scientific">Ramlibacter monticola</name>
    <dbReference type="NCBI Taxonomy" id="1926872"/>
    <lineage>
        <taxon>Bacteria</taxon>
        <taxon>Pseudomonadati</taxon>
        <taxon>Pseudomonadota</taxon>
        <taxon>Betaproteobacteria</taxon>
        <taxon>Burkholderiales</taxon>
        <taxon>Comamonadaceae</taxon>
        <taxon>Ramlibacter</taxon>
    </lineage>
</organism>
<dbReference type="RefSeq" id="WP_201674986.1">
    <property type="nucleotide sequence ID" value="NZ_JAEQNE010000003.1"/>
</dbReference>